<keyword evidence="1" id="KW-0812">Transmembrane</keyword>
<geneLocation type="plasmid" evidence="2 3">
    <name>unnamed</name>
</geneLocation>
<gene>
    <name evidence="2" type="ORF">DVR09_16805</name>
</gene>
<accession>A0A345YJL0</accession>
<evidence type="ECO:0000313" key="3">
    <source>
        <dbReference type="Proteomes" id="UP000254508"/>
    </source>
</evidence>
<dbReference type="Proteomes" id="UP000254508">
    <property type="component" value="Plasmid unnamed"/>
</dbReference>
<dbReference type="RefSeq" id="WP_115418425.1">
    <property type="nucleotide sequence ID" value="NZ_CP031358.1"/>
</dbReference>
<keyword evidence="2" id="KW-0614">Plasmid</keyword>
<feature type="transmembrane region" description="Helical" evidence="1">
    <location>
        <begin position="6"/>
        <end position="26"/>
    </location>
</feature>
<evidence type="ECO:0008006" key="4">
    <source>
        <dbReference type="Google" id="ProtNLM"/>
    </source>
</evidence>
<dbReference type="AlphaFoldDB" id="A0A345YJL0"/>
<proteinExistence type="predicted"/>
<dbReference type="KEGG" id="err:DVR09_16805"/>
<organism evidence="2 3">
    <name type="scientific">Erythrobacter aureus</name>
    <dbReference type="NCBI Taxonomy" id="2182384"/>
    <lineage>
        <taxon>Bacteria</taxon>
        <taxon>Pseudomonadati</taxon>
        <taxon>Pseudomonadota</taxon>
        <taxon>Alphaproteobacteria</taxon>
        <taxon>Sphingomonadales</taxon>
        <taxon>Erythrobacteraceae</taxon>
        <taxon>Erythrobacter/Porphyrobacter group</taxon>
        <taxon>Erythrobacter</taxon>
    </lineage>
</organism>
<sequence>MSQILLGIIGVTIFIISAIAGVSYLGPTFMQSTTDSEAGVGLQGLSQISMAIHLREMETQSATEVGFNLDGLAPDYLPEIPENPFSAIDPILVTGVGTLAQRPGEFVLMPVETANAQQICNSISRQGGGSDVAPNIFISEIVEPLGCFRSKKEYAGGAVNIGDFVAYVRI</sequence>
<dbReference type="EMBL" id="CP031358">
    <property type="protein sequence ID" value="AXK44112.1"/>
    <property type="molecule type" value="Genomic_DNA"/>
</dbReference>
<keyword evidence="1" id="KW-1133">Transmembrane helix</keyword>
<evidence type="ECO:0000256" key="1">
    <source>
        <dbReference type="SAM" id="Phobius"/>
    </source>
</evidence>
<evidence type="ECO:0000313" key="2">
    <source>
        <dbReference type="EMBL" id="AXK44112.1"/>
    </source>
</evidence>
<keyword evidence="3" id="KW-1185">Reference proteome</keyword>
<keyword evidence="1" id="KW-0472">Membrane</keyword>
<name>A0A345YJL0_9SPHN</name>
<reference evidence="2 3" key="1">
    <citation type="submission" date="2018-07" db="EMBL/GenBank/DDBJ databases">
        <title>Genome sequence of Erythrobacter strain YH-07, an antagonistic bacterium isolated from Yellow Sea.</title>
        <authorList>
            <person name="Tang T."/>
            <person name="Liu Q."/>
            <person name="Sun X."/>
        </authorList>
    </citation>
    <scope>NUCLEOTIDE SEQUENCE [LARGE SCALE GENOMIC DNA]</scope>
    <source>
        <strain evidence="2 3">YH-07</strain>
        <plasmid evidence="2 3">unnamed</plasmid>
    </source>
</reference>
<protein>
    <recommendedName>
        <fullName evidence="4">Type 4 secretion system PilS N-terminal domain-containing protein</fullName>
    </recommendedName>
</protein>
<dbReference type="OrthoDB" id="9909792at2"/>